<reference evidence="3 4" key="1">
    <citation type="submission" date="2017-09" db="EMBL/GenBank/DDBJ databases">
        <title>Mesorhizobum sanjuanii sp. nov. isolated from nodules of Lotus tenuis in saline-alkaline lowlands of Flooding Pampa.</title>
        <authorList>
            <person name="Sannazzaro A.I."/>
            <person name="Torres Tejerizo G.A."/>
            <person name="Fontana F."/>
            <person name="Cumpa Velazquez L.M."/>
            <person name="Hansen L."/>
            <person name="Pistorio M."/>
            <person name="Estrella M.J."/>
        </authorList>
    </citation>
    <scope>NUCLEOTIDE SEQUENCE [LARGE SCALE GENOMIC DNA]</scope>
    <source>
        <strain evidence="3 4">BSA136</strain>
    </source>
</reference>
<accession>A0A2A6FB15</accession>
<gene>
    <name evidence="3" type="ORF">CN311_22250</name>
</gene>
<dbReference type="Proteomes" id="UP000219182">
    <property type="component" value="Unassembled WGS sequence"/>
</dbReference>
<dbReference type="Gene3D" id="1.10.287.70">
    <property type="match status" value="1"/>
</dbReference>
<dbReference type="Pfam" id="PF07885">
    <property type="entry name" value="Ion_trans_2"/>
    <property type="match status" value="1"/>
</dbReference>
<dbReference type="SUPFAM" id="SSF81324">
    <property type="entry name" value="Voltage-gated potassium channels"/>
    <property type="match status" value="1"/>
</dbReference>
<keyword evidence="1" id="KW-0472">Membrane</keyword>
<organism evidence="3 4">
    <name type="scientific">Mesorhizobium sanjuanii</name>
    <dbReference type="NCBI Taxonomy" id="2037900"/>
    <lineage>
        <taxon>Bacteria</taxon>
        <taxon>Pseudomonadati</taxon>
        <taxon>Pseudomonadota</taxon>
        <taxon>Alphaproteobacteria</taxon>
        <taxon>Hyphomicrobiales</taxon>
        <taxon>Phyllobacteriaceae</taxon>
        <taxon>Mesorhizobium</taxon>
    </lineage>
</organism>
<dbReference type="AlphaFoldDB" id="A0A2A6FB15"/>
<keyword evidence="1" id="KW-1133">Transmembrane helix</keyword>
<keyword evidence="4" id="KW-1185">Reference proteome</keyword>
<sequence>MAANLLLATFFDVLTFLVHAAGLIALTHLITFLLAHPLLDGSQAEKAVALAVLALGMFALLCIEMAIWALGMLAVGAFADFDTAFYFSTSAFATIGFTDVASAKQWQLLASLEGVTGFLIMGWSAAYLVTSGIRFGPFERDKHF</sequence>
<evidence type="ECO:0000313" key="4">
    <source>
        <dbReference type="Proteomes" id="UP000219182"/>
    </source>
</evidence>
<comment type="caution">
    <text evidence="3">The sequence shown here is derived from an EMBL/GenBank/DDBJ whole genome shotgun (WGS) entry which is preliminary data.</text>
</comment>
<dbReference type="InterPro" id="IPR013099">
    <property type="entry name" value="K_chnl_dom"/>
</dbReference>
<protein>
    <recommendedName>
        <fullName evidence="2">Potassium channel domain-containing protein</fullName>
    </recommendedName>
</protein>
<feature type="transmembrane region" description="Helical" evidence="1">
    <location>
        <begin position="47"/>
        <end position="71"/>
    </location>
</feature>
<evidence type="ECO:0000256" key="1">
    <source>
        <dbReference type="SAM" id="Phobius"/>
    </source>
</evidence>
<proteinExistence type="predicted"/>
<keyword evidence="1" id="KW-0812">Transmembrane</keyword>
<feature type="domain" description="Potassium channel" evidence="2">
    <location>
        <begin position="63"/>
        <end position="129"/>
    </location>
</feature>
<evidence type="ECO:0000259" key="2">
    <source>
        <dbReference type="Pfam" id="PF07885"/>
    </source>
</evidence>
<evidence type="ECO:0000313" key="3">
    <source>
        <dbReference type="EMBL" id="PDQ18915.1"/>
    </source>
</evidence>
<name>A0A2A6FB15_9HYPH</name>
<feature type="transmembrane region" description="Helical" evidence="1">
    <location>
        <begin position="108"/>
        <end position="129"/>
    </location>
</feature>
<feature type="transmembrane region" description="Helical" evidence="1">
    <location>
        <begin position="83"/>
        <end position="101"/>
    </location>
</feature>
<dbReference type="RefSeq" id="WP_097575856.1">
    <property type="nucleotide sequence ID" value="NZ_NWQG01000160.1"/>
</dbReference>
<feature type="transmembrane region" description="Helical" evidence="1">
    <location>
        <begin position="6"/>
        <end position="35"/>
    </location>
</feature>
<dbReference type="EMBL" id="NWQG01000160">
    <property type="protein sequence ID" value="PDQ18915.1"/>
    <property type="molecule type" value="Genomic_DNA"/>
</dbReference>